<keyword evidence="3 10" id="KW-0813">Transport</keyword>
<evidence type="ECO:0000259" key="12">
    <source>
        <dbReference type="PROSITE" id="PS50928"/>
    </source>
</evidence>
<dbReference type="Gene3D" id="1.10.3720.10">
    <property type="entry name" value="MetI-like"/>
    <property type="match status" value="1"/>
</dbReference>
<dbReference type="PANTHER" id="PTHR43386:SF3">
    <property type="entry name" value="GLUTATHIONE TRANSPORT SYSTEM PERMEASE PROTEIN GSID"/>
    <property type="match status" value="1"/>
</dbReference>
<feature type="transmembrane region" description="Helical" evidence="10">
    <location>
        <begin position="437"/>
        <end position="462"/>
    </location>
</feature>
<evidence type="ECO:0000256" key="6">
    <source>
        <dbReference type="ARBA" id="ARBA00022989"/>
    </source>
</evidence>
<feature type="region of interest" description="Disordered" evidence="11">
    <location>
        <begin position="195"/>
        <end position="219"/>
    </location>
</feature>
<comment type="caution">
    <text evidence="13">The sequence shown here is derived from an EMBL/GenBank/DDBJ whole genome shotgun (WGS) entry which is preliminary data.</text>
</comment>
<dbReference type="PROSITE" id="PS50928">
    <property type="entry name" value="ABC_TM1"/>
    <property type="match status" value="1"/>
</dbReference>
<dbReference type="Proteomes" id="UP000248214">
    <property type="component" value="Unassembled WGS sequence"/>
</dbReference>
<dbReference type="InterPro" id="IPR000515">
    <property type="entry name" value="MetI-like"/>
</dbReference>
<dbReference type="CDD" id="cd06261">
    <property type="entry name" value="TM_PBP2"/>
    <property type="match status" value="1"/>
</dbReference>
<dbReference type="InterPro" id="IPR035906">
    <property type="entry name" value="MetI-like_sf"/>
</dbReference>
<evidence type="ECO:0000256" key="7">
    <source>
        <dbReference type="ARBA" id="ARBA00023136"/>
    </source>
</evidence>
<sequence>MDKQKKNSPFRIFLRKFLKQRLAVFAFGLVIMILLVGIFGPLFAPYDPHRPVTAQYADKGIDVDQLTSSTVQLEGRLSNGEVVDQSELPQLQTETENRRIASIRRTQSGVQISANTSGATEAVIESGDVSSVAEILVEGEVPLDDVEPIVSQIIIAQPEEAFSIGDEYQINFEALKTDGSEITTIEELRAYTEEKYGADEEEDTSGFQSGSSENEDSASFQLRSLTEDVVTVNEQGVVQFEEEGEGIVQIQSGDVSSVVQFQVGNEQVEPILTGIYLESTTVELTDAYKHQTPSSMHIFGTDHQNRDILSRVIHGTKETLLIGFVSVAIGTVIGTVLGLLAGYYGGWLDSLVTRMTDVLLAFPGILLAIAVIAFLGAGLTNIIFAVAVFTIPVFIRIVRASTLSLKEMTYVEAAKSIGVPNTVIIFRHIFPGTLSVVMVYLTMRIGVAILIGAALSFLGLGGDITAPEWGSMLSAAKDNSSNIFHATFFPGLAIVITVLSFNIFGDGLRDALDPKLKE</sequence>
<dbReference type="EMBL" id="PDOD01000002">
    <property type="protein sequence ID" value="PYZ93596.1"/>
    <property type="molecule type" value="Genomic_DNA"/>
</dbReference>
<dbReference type="InterPro" id="IPR050366">
    <property type="entry name" value="BP-dependent_transpt_permease"/>
</dbReference>
<feature type="transmembrane region" description="Helical" evidence="10">
    <location>
        <begin position="21"/>
        <end position="44"/>
    </location>
</feature>
<evidence type="ECO:0000256" key="1">
    <source>
        <dbReference type="ARBA" id="ARBA00004651"/>
    </source>
</evidence>
<feature type="transmembrane region" description="Helical" evidence="10">
    <location>
        <begin position="382"/>
        <end position="398"/>
    </location>
</feature>
<comment type="similarity">
    <text evidence="2 10">Belongs to the binding-protein-dependent transport system permease family.</text>
</comment>
<dbReference type="RefSeq" id="WP_110609628.1">
    <property type="nucleotide sequence ID" value="NZ_PDOD01000002.1"/>
</dbReference>
<evidence type="ECO:0000256" key="5">
    <source>
        <dbReference type="ARBA" id="ARBA00022692"/>
    </source>
</evidence>
<dbReference type="InterPro" id="IPR025966">
    <property type="entry name" value="OppC_N"/>
</dbReference>
<keyword evidence="5 10" id="KW-0812">Transmembrane</keyword>
<evidence type="ECO:0000256" key="4">
    <source>
        <dbReference type="ARBA" id="ARBA00022475"/>
    </source>
</evidence>
<evidence type="ECO:0000313" key="14">
    <source>
        <dbReference type="Proteomes" id="UP000248214"/>
    </source>
</evidence>
<protein>
    <recommendedName>
        <fullName evidence="9">Glutathione transport system permease protein GsiD</fullName>
    </recommendedName>
</protein>
<feature type="compositionally biased region" description="Polar residues" evidence="11">
    <location>
        <begin position="205"/>
        <end position="219"/>
    </location>
</feature>
<feature type="transmembrane region" description="Helical" evidence="10">
    <location>
        <begin position="320"/>
        <end position="346"/>
    </location>
</feature>
<feature type="transmembrane region" description="Helical" evidence="10">
    <location>
        <begin position="358"/>
        <end position="376"/>
    </location>
</feature>
<dbReference type="PANTHER" id="PTHR43386">
    <property type="entry name" value="OLIGOPEPTIDE TRANSPORT SYSTEM PERMEASE PROTEIN APPC"/>
    <property type="match status" value="1"/>
</dbReference>
<gene>
    <name evidence="13" type="ORF">CR194_10565</name>
</gene>
<evidence type="ECO:0000256" key="8">
    <source>
        <dbReference type="ARBA" id="ARBA00037215"/>
    </source>
</evidence>
<keyword evidence="7 10" id="KW-0472">Membrane</keyword>
<proteinExistence type="inferred from homology"/>
<organism evidence="13 14">
    <name type="scientific">Salipaludibacillus keqinensis</name>
    <dbReference type="NCBI Taxonomy" id="2045207"/>
    <lineage>
        <taxon>Bacteria</taxon>
        <taxon>Bacillati</taxon>
        <taxon>Bacillota</taxon>
        <taxon>Bacilli</taxon>
        <taxon>Bacillales</taxon>
        <taxon>Bacillaceae</taxon>
    </lineage>
</organism>
<evidence type="ECO:0000313" key="13">
    <source>
        <dbReference type="EMBL" id="PYZ93596.1"/>
    </source>
</evidence>
<dbReference type="AlphaFoldDB" id="A0A323TH95"/>
<feature type="transmembrane region" description="Helical" evidence="10">
    <location>
        <begin position="482"/>
        <end position="505"/>
    </location>
</feature>
<evidence type="ECO:0000256" key="9">
    <source>
        <dbReference type="ARBA" id="ARBA00041106"/>
    </source>
</evidence>
<dbReference type="Pfam" id="PF00528">
    <property type="entry name" value="BPD_transp_1"/>
    <property type="match status" value="1"/>
</dbReference>
<keyword evidence="4" id="KW-1003">Cell membrane</keyword>
<comment type="function">
    <text evidence="8">Part of the ABC transporter complex GsiABCD involved in glutathione import. Probably responsible for the translocation of the substrate across the membrane.</text>
</comment>
<accession>A0A323TH95</accession>
<dbReference type="OrthoDB" id="2462459at2"/>
<evidence type="ECO:0000256" key="11">
    <source>
        <dbReference type="SAM" id="MobiDB-lite"/>
    </source>
</evidence>
<keyword evidence="14" id="KW-1185">Reference proteome</keyword>
<comment type="subcellular location">
    <subcellularLocation>
        <location evidence="1 10">Cell membrane</location>
        <topology evidence="1 10">Multi-pass membrane protein</topology>
    </subcellularLocation>
</comment>
<dbReference type="GO" id="GO:0071916">
    <property type="term" value="F:dipeptide transmembrane transporter activity"/>
    <property type="evidence" value="ECO:0007669"/>
    <property type="project" value="TreeGrafter"/>
</dbReference>
<evidence type="ECO:0000256" key="2">
    <source>
        <dbReference type="ARBA" id="ARBA00009306"/>
    </source>
</evidence>
<feature type="domain" description="ABC transmembrane type-1" evidence="12">
    <location>
        <begin position="316"/>
        <end position="505"/>
    </location>
</feature>
<name>A0A323TH95_9BACI</name>
<dbReference type="Pfam" id="PF12911">
    <property type="entry name" value="OppC_N"/>
    <property type="match status" value="1"/>
</dbReference>
<dbReference type="GO" id="GO:0005886">
    <property type="term" value="C:plasma membrane"/>
    <property type="evidence" value="ECO:0007669"/>
    <property type="project" value="UniProtKB-SubCell"/>
</dbReference>
<dbReference type="SUPFAM" id="SSF161098">
    <property type="entry name" value="MetI-like"/>
    <property type="match status" value="1"/>
</dbReference>
<keyword evidence="6 10" id="KW-1133">Transmembrane helix</keyword>
<evidence type="ECO:0000256" key="3">
    <source>
        <dbReference type="ARBA" id="ARBA00022448"/>
    </source>
</evidence>
<evidence type="ECO:0000256" key="10">
    <source>
        <dbReference type="RuleBase" id="RU363032"/>
    </source>
</evidence>
<reference evidence="13 14" key="1">
    <citation type="submission" date="2017-10" db="EMBL/GenBank/DDBJ databases">
        <title>Bacillus sp. nov., a halophilic bacterium isolated from a Keqin Lake.</title>
        <authorList>
            <person name="Wang H."/>
        </authorList>
    </citation>
    <scope>NUCLEOTIDE SEQUENCE [LARGE SCALE GENOMIC DNA]</scope>
    <source>
        <strain evidence="13 14">KQ-12</strain>
    </source>
</reference>